<evidence type="ECO:0000313" key="1">
    <source>
        <dbReference type="EMBL" id="GBM76482.1"/>
    </source>
</evidence>
<gene>
    <name evidence="1" type="ORF">AVEN_233085_1</name>
</gene>
<accession>A0A4Y2IGQ4</accession>
<name>A0A4Y2IGQ4_ARAVE</name>
<evidence type="ECO:0000313" key="2">
    <source>
        <dbReference type="Proteomes" id="UP000499080"/>
    </source>
</evidence>
<dbReference type="Proteomes" id="UP000499080">
    <property type="component" value="Unassembled WGS sequence"/>
</dbReference>
<comment type="caution">
    <text evidence="1">The sequence shown here is derived from an EMBL/GenBank/DDBJ whole genome shotgun (WGS) entry which is preliminary data.</text>
</comment>
<organism evidence="1 2">
    <name type="scientific">Araneus ventricosus</name>
    <name type="common">Orbweaver spider</name>
    <name type="synonym">Epeira ventricosa</name>
    <dbReference type="NCBI Taxonomy" id="182803"/>
    <lineage>
        <taxon>Eukaryota</taxon>
        <taxon>Metazoa</taxon>
        <taxon>Ecdysozoa</taxon>
        <taxon>Arthropoda</taxon>
        <taxon>Chelicerata</taxon>
        <taxon>Arachnida</taxon>
        <taxon>Araneae</taxon>
        <taxon>Araneomorphae</taxon>
        <taxon>Entelegynae</taxon>
        <taxon>Araneoidea</taxon>
        <taxon>Araneidae</taxon>
        <taxon>Araneus</taxon>
    </lineage>
</organism>
<dbReference type="AlphaFoldDB" id="A0A4Y2IGQ4"/>
<reference evidence="1 2" key="1">
    <citation type="journal article" date="2019" name="Sci. Rep.">
        <title>Orb-weaving spider Araneus ventricosus genome elucidates the spidroin gene catalogue.</title>
        <authorList>
            <person name="Kono N."/>
            <person name="Nakamura H."/>
            <person name="Ohtoshi R."/>
            <person name="Moran D.A.P."/>
            <person name="Shinohara A."/>
            <person name="Yoshida Y."/>
            <person name="Fujiwara M."/>
            <person name="Mori M."/>
            <person name="Tomita M."/>
            <person name="Arakawa K."/>
        </authorList>
    </citation>
    <scope>NUCLEOTIDE SEQUENCE [LARGE SCALE GENOMIC DNA]</scope>
</reference>
<dbReference type="EMBL" id="BGPR01002625">
    <property type="protein sequence ID" value="GBM76482.1"/>
    <property type="molecule type" value="Genomic_DNA"/>
</dbReference>
<keyword evidence="2" id="KW-1185">Reference proteome</keyword>
<sequence>MVTLRLQKRDLSSSQENVATNYHELQKQSVSTLWFHSRHKVCQLDNIAFLASYRIMIFHVVVDEMSLKLMECDRIMVKHYIEGNLTKKEITAKYTLMVVSELSSPIALDSSQVT</sequence>
<proteinExistence type="predicted"/>
<protein>
    <submittedName>
        <fullName evidence="1">Uncharacterized protein</fullName>
    </submittedName>
</protein>